<name>A0A843XFT0_COLES</name>
<comment type="caution">
    <text evidence="1">The sequence shown here is derived from an EMBL/GenBank/DDBJ whole genome shotgun (WGS) entry which is preliminary data.</text>
</comment>
<dbReference type="OrthoDB" id="786614at2759"/>
<sequence length="118" mass="14026">MVQAMVRLQLPFLECLDMVVRPSWGYLRGWLHLLLWGESALLAESWSREVEKIFRAIRCAQEDKVSLATYMLQERADVWWASMLCTRYEDGALEVTWAEFIRLFKAKFIPEHIQDKME</sequence>
<dbReference type="EMBL" id="NMUH01007948">
    <property type="protein sequence ID" value="MQM18065.1"/>
    <property type="molecule type" value="Genomic_DNA"/>
</dbReference>
<evidence type="ECO:0008006" key="3">
    <source>
        <dbReference type="Google" id="ProtNLM"/>
    </source>
</evidence>
<proteinExistence type="predicted"/>
<organism evidence="1 2">
    <name type="scientific">Colocasia esculenta</name>
    <name type="common">Wild taro</name>
    <name type="synonym">Arum esculentum</name>
    <dbReference type="NCBI Taxonomy" id="4460"/>
    <lineage>
        <taxon>Eukaryota</taxon>
        <taxon>Viridiplantae</taxon>
        <taxon>Streptophyta</taxon>
        <taxon>Embryophyta</taxon>
        <taxon>Tracheophyta</taxon>
        <taxon>Spermatophyta</taxon>
        <taxon>Magnoliopsida</taxon>
        <taxon>Liliopsida</taxon>
        <taxon>Araceae</taxon>
        <taxon>Aroideae</taxon>
        <taxon>Colocasieae</taxon>
        <taxon>Colocasia</taxon>
    </lineage>
</organism>
<protein>
    <recommendedName>
        <fullName evidence="3">Retrotransposon gag domain-containing protein</fullName>
    </recommendedName>
</protein>
<gene>
    <name evidence="1" type="ORF">Taro_051049</name>
</gene>
<reference evidence="1" key="1">
    <citation type="submission" date="2017-07" db="EMBL/GenBank/DDBJ databases">
        <title>Taro Niue Genome Assembly and Annotation.</title>
        <authorList>
            <person name="Atibalentja N."/>
            <person name="Keating K."/>
            <person name="Fields C.J."/>
        </authorList>
    </citation>
    <scope>NUCLEOTIDE SEQUENCE</scope>
    <source>
        <strain evidence="1">Niue_2</strain>
        <tissue evidence="1">Leaf</tissue>
    </source>
</reference>
<dbReference type="Proteomes" id="UP000652761">
    <property type="component" value="Unassembled WGS sequence"/>
</dbReference>
<evidence type="ECO:0000313" key="2">
    <source>
        <dbReference type="Proteomes" id="UP000652761"/>
    </source>
</evidence>
<accession>A0A843XFT0</accession>
<keyword evidence="2" id="KW-1185">Reference proteome</keyword>
<evidence type="ECO:0000313" key="1">
    <source>
        <dbReference type="EMBL" id="MQM18065.1"/>
    </source>
</evidence>
<dbReference type="AlphaFoldDB" id="A0A843XFT0"/>